<dbReference type="GO" id="GO:0035925">
    <property type="term" value="F:mRNA 3'-UTR AU-rich region binding"/>
    <property type="evidence" value="ECO:0007669"/>
    <property type="project" value="TreeGrafter"/>
</dbReference>
<dbReference type="Gene3D" id="3.90.180.10">
    <property type="entry name" value="Medium-chain alcohol dehydrogenases, catalytic domain"/>
    <property type="match status" value="1"/>
</dbReference>
<dbReference type="GO" id="GO:0008270">
    <property type="term" value="F:zinc ion binding"/>
    <property type="evidence" value="ECO:0007669"/>
    <property type="project" value="InterPro"/>
</dbReference>
<dbReference type="AlphaFoldDB" id="A0A939K674"/>
<dbReference type="GO" id="GO:0005829">
    <property type="term" value="C:cytosol"/>
    <property type="evidence" value="ECO:0007669"/>
    <property type="project" value="TreeGrafter"/>
</dbReference>
<dbReference type="SUPFAM" id="SSF51735">
    <property type="entry name" value="NAD(P)-binding Rossmann-fold domains"/>
    <property type="match status" value="1"/>
</dbReference>
<dbReference type="InterPro" id="IPR020843">
    <property type="entry name" value="ER"/>
</dbReference>
<dbReference type="PANTHER" id="PTHR48106:SF13">
    <property type="entry name" value="QUINONE OXIDOREDUCTASE-RELATED"/>
    <property type="match status" value="1"/>
</dbReference>
<dbReference type="InterPro" id="IPR002364">
    <property type="entry name" value="Quin_OxRdtase/zeta-crystal_CS"/>
</dbReference>
<dbReference type="FunFam" id="3.40.50.720:FF:000053">
    <property type="entry name" value="Quinone oxidoreductase 1"/>
    <property type="match status" value="1"/>
</dbReference>
<dbReference type="EMBL" id="JAFMYV010000008">
    <property type="protein sequence ID" value="MBO0938021.1"/>
    <property type="molecule type" value="Genomic_DNA"/>
</dbReference>
<keyword evidence="5" id="KW-1185">Reference proteome</keyword>
<evidence type="ECO:0000313" key="5">
    <source>
        <dbReference type="Proteomes" id="UP000664034"/>
    </source>
</evidence>
<dbReference type="InterPro" id="IPR036291">
    <property type="entry name" value="NAD(P)-bd_dom_sf"/>
</dbReference>
<dbReference type="GO" id="GO:0003960">
    <property type="term" value="F:quinone reductase (NADPH) activity"/>
    <property type="evidence" value="ECO:0007669"/>
    <property type="project" value="InterPro"/>
</dbReference>
<keyword evidence="1" id="KW-0521">NADP</keyword>
<dbReference type="GO" id="GO:0070402">
    <property type="term" value="F:NADPH binding"/>
    <property type="evidence" value="ECO:0007669"/>
    <property type="project" value="TreeGrafter"/>
</dbReference>
<dbReference type="InterPro" id="IPR047618">
    <property type="entry name" value="QOR-like"/>
</dbReference>
<organism evidence="4 5">
    <name type="scientific">Fibrella rubiginis</name>
    <dbReference type="NCBI Taxonomy" id="2817060"/>
    <lineage>
        <taxon>Bacteria</taxon>
        <taxon>Pseudomonadati</taxon>
        <taxon>Bacteroidota</taxon>
        <taxon>Cytophagia</taxon>
        <taxon>Cytophagales</taxon>
        <taxon>Spirosomataceae</taxon>
        <taxon>Fibrella</taxon>
    </lineage>
</organism>
<dbReference type="InterPro" id="IPR011032">
    <property type="entry name" value="GroES-like_sf"/>
</dbReference>
<proteinExistence type="predicted"/>
<keyword evidence="2" id="KW-0560">Oxidoreductase</keyword>
<dbReference type="SMART" id="SM00829">
    <property type="entry name" value="PKS_ER"/>
    <property type="match status" value="1"/>
</dbReference>
<dbReference type="Proteomes" id="UP000664034">
    <property type="component" value="Unassembled WGS sequence"/>
</dbReference>
<protein>
    <submittedName>
        <fullName evidence="4">Quinone oxidoreductase</fullName>
    </submittedName>
</protein>
<reference evidence="4" key="1">
    <citation type="submission" date="2021-03" db="EMBL/GenBank/DDBJ databases">
        <title>Fibrella sp. HMF5335 genome sequencing and assembly.</title>
        <authorList>
            <person name="Kang H."/>
            <person name="Kim H."/>
            <person name="Bae S."/>
            <person name="Joh K."/>
        </authorList>
    </citation>
    <scope>NUCLEOTIDE SEQUENCE</scope>
    <source>
        <strain evidence="4">HMF5335</strain>
    </source>
</reference>
<evidence type="ECO:0000259" key="3">
    <source>
        <dbReference type="SMART" id="SM00829"/>
    </source>
</evidence>
<dbReference type="CDD" id="cd05286">
    <property type="entry name" value="QOR2"/>
    <property type="match status" value="1"/>
</dbReference>
<feature type="domain" description="Enoyl reductase (ER)" evidence="3">
    <location>
        <begin position="10"/>
        <end position="321"/>
    </location>
</feature>
<dbReference type="Gene3D" id="3.40.50.720">
    <property type="entry name" value="NAD(P)-binding Rossmann-like Domain"/>
    <property type="match status" value="1"/>
</dbReference>
<evidence type="ECO:0000256" key="2">
    <source>
        <dbReference type="ARBA" id="ARBA00023002"/>
    </source>
</evidence>
<dbReference type="InterPro" id="IPR013154">
    <property type="entry name" value="ADH-like_N"/>
</dbReference>
<comment type="caution">
    <text evidence="4">The sequence shown here is derived from an EMBL/GenBank/DDBJ whole genome shotgun (WGS) entry which is preliminary data.</text>
</comment>
<name>A0A939K674_9BACT</name>
<accession>A0A939K674</accession>
<dbReference type="SUPFAM" id="SSF50129">
    <property type="entry name" value="GroES-like"/>
    <property type="match status" value="1"/>
</dbReference>
<dbReference type="InterPro" id="IPR013149">
    <property type="entry name" value="ADH-like_C"/>
</dbReference>
<evidence type="ECO:0000313" key="4">
    <source>
        <dbReference type="EMBL" id="MBO0938021.1"/>
    </source>
</evidence>
<dbReference type="Pfam" id="PF08240">
    <property type="entry name" value="ADH_N"/>
    <property type="match status" value="1"/>
</dbReference>
<dbReference type="Pfam" id="PF00107">
    <property type="entry name" value="ADH_zinc_N"/>
    <property type="match status" value="1"/>
</dbReference>
<dbReference type="PROSITE" id="PS01162">
    <property type="entry name" value="QOR_ZETA_CRYSTAL"/>
    <property type="match status" value="1"/>
</dbReference>
<sequence length="323" mass="34002">MHAIQVAKTGCPEVLTLVDVPTPKPAAGQVLVRHTAIGVNYIDTYHRKGMYPVPLPFVLGNEAAGMVEAVGEGVKDVAVGQRVAYYTTQLGAYAEYAAVPADKLIPLPDHISDQQAAAVLLQGMTAHYLAFTVYPIRPSDTVLVHAGAGGVGLLLTQIARRRGARVITTVSTADKAELSRANGADEVIIYTKTDFAEAVKALTGGQGVHAVYDGVGKDTFEGSLNSLRPLGMMASYGSASGQVPPVALTELMRRGSLVLTRPSLGHFIATRSALLERAGAIFNWVASGELNVLIQPPYSLADAAQAHRDLEGRGTTGKLILVP</sequence>
<dbReference type="RefSeq" id="WP_207365565.1">
    <property type="nucleotide sequence ID" value="NZ_JAFMYV010000008.1"/>
</dbReference>
<evidence type="ECO:0000256" key="1">
    <source>
        <dbReference type="ARBA" id="ARBA00022857"/>
    </source>
</evidence>
<dbReference type="PANTHER" id="PTHR48106">
    <property type="entry name" value="QUINONE OXIDOREDUCTASE PIG3-RELATED"/>
    <property type="match status" value="1"/>
</dbReference>
<gene>
    <name evidence="4" type="ORF">J2I47_15805</name>
</gene>